<comment type="caution">
    <text evidence="1">The sequence shown here is derived from an EMBL/GenBank/DDBJ whole genome shotgun (WGS) entry which is preliminary data.</text>
</comment>
<reference evidence="1" key="1">
    <citation type="submission" date="2018-05" db="EMBL/GenBank/DDBJ databases">
        <title>Draft genome of Mucuna pruriens seed.</title>
        <authorList>
            <person name="Nnadi N.E."/>
            <person name="Vos R."/>
            <person name="Hasami M.H."/>
            <person name="Devisetty U.K."/>
            <person name="Aguiy J.C."/>
        </authorList>
    </citation>
    <scope>NUCLEOTIDE SEQUENCE [LARGE SCALE GENOMIC DNA]</scope>
    <source>
        <strain evidence="1">JCA_2017</strain>
    </source>
</reference>
<evidence type="ECO:0000313" key="1">
    <source>
        <dbReference type="EMBL" id="RDX64830.1"/>
    </source>
</evidence>
<proteinExistence type="predicted"/>
<name>A0A371EFK7_MUCPR</name>
<dbReference type="EMBL" id="QJKJ01014212">
    <property type="protein sequence ID" value="RDX64830.1"/>
    <property type="molecule type" value="Genomic_DNA"/>
</dbReference>
<feature type="non-terminal residue" evidence="1">
    <location>
        <position position="1"/>
    </location>
</feature>
<feature type="non-terminal residue" evidence="1">
    <location>
        <position position="65"/>
    </location>
</feature>
<protein>
    <submittedName>
        <fullName evidence="1">Uncharacterized protein</fullName>
    </submittedName>
</protein>
<keyword evidence="2" id="KW-1185">Reference proteome</keyword>
<evidence type="ECO:0000313" key="2">
    <source>
        <dbReference type="Proteomes" id="UP000257109"/>
    </source>
</evidence>
<dbReference type="Proteomes" id="UP000257109">
    <property type="component" value="Unassembled WGS sequence"/>
</dbReference>
<accession>A0A371EFK7</accession>
<dbReference type="AlphaFoldDB" id="A0A371EFK7"/>
<organism evidence="1 2">
    <name type="scientific">Mucuna pruriens</name>
    <name type="common">Velvet bean</name>
    <name type="synonym">Dolichos pruriens</name>
    <dbReference type="NCBI Taxonomy" id="157652"/>
    <lineage>
        <taxon>Eukaryota</taxon>
        <taxon>Viridiplantae</taxon>
        <taxon>Streptophyta</taxon>
        <taxon>Embryophyta</taxon>
        <taxon>Tracheophyta</taxon>
        <taxon>Spermatophyta</taxon>
        <taxon>Magnoliopsida</taxon>
        <taxon>eudicotyledons</taxon>
        <taxon>Gunneridae</taxon>
        <taxon>Pentapetalae</taxon>
        <taxon>rosids</taxon>
        <taxon>fabids</taxon>
        <taxon>Fabales</taxon>
        <taxon>Fabaceae</taxon>
        <taxon>Papilionoideae</taxon>
        <taxon>50 kb inversion clade</taxon>
        <taxon>NPAAA clade</taxon>
        <taxon>indigoferoid/millettioid clade</taxon>
        <taxon>Phaseoleae</taxon>
        <taxon>Mucuna</taxon>
    </lineage>
</organism>
<sequence length="65" mass="7573">GYCIGSRGSKFYCPSHTLKVIKFDRAVYFENELEYGESSRRHTIAFKYESVVIHIPLVPSFREVN</sequence>
<gene>
    <name evidence="1" type="ORF">CR513_56567</name>
</gene>